<reference evidence="2" key="1">
    <citation type="submission" date="2022-11" db="UniProtKB">
        <authorList>
            <consortium name="WormBaseParasite"/>
        </authorList>
    </citation>
    <scope>IDENTIFICATION</scope>
</reference>
<name>A0A915L1C7_ROMCU</name>
<sequence>QKYLGQQKGLPLDLRSKLYIGSKENLGEKIWKFSLKQLWYKLGAQPNMYSSSTACEPTLSKKLSYNISGGPNRNLSTASFGYPNLFMKALALLASKDFTSLFGVLEGSVDWYVRYTGTDLIEL</sequence>
<dbReference type="WBParaSite" id="nRc.2.0.1.t44515-RA">
    <property type="protein sequence ID" value="nRc.2.0.1.t44515-RA"/>
    <property type="gene ID" value="nRc.2.0.1.g44515"/>
</dbReference>
<organism evidence="1 2">
    <name type="scientific">Romanomermis culicivorax</name>
    <name type="common">Nematode worm</name>
    <dbReference type="NCBI Taxonomy" id="13658"/>
    <lineage>
        <taxon>Eukaryota</taxon>
        <taxon>Metazoa</taxon>
        <taxon>Ecdysozoa</taxon>
        <taxon>Nematoda</taxon>
        <taxon>Enoplea</taxon>
        <taxon>Dorylaimia</taxon>
        <taxon>Mermithida</taxon>
        <taxon>Mermithoidea</taxon>
        <taxon>Mermithidae</taxon>
        <taxon>Romanomermis</taxon>
    </lineage>
</organism>
<accession>A0A915L1C7</accession>
<protein>
    <submittedName>
        <fullName evidence="2">Uncharacterized protein</fullName>
    </submittedName>
</protein>
<proteinExistence type="predicted"/>
<dbReference type="AlphaFoldDB" id="A0A915L1C7"/>
<keyword evidence="1" id="KW-1185">Reference proteome</keyword>
<evidence type="ECO:0000313" key="1">
    <source>
        <dbReference type="Proteomes" id="UP000887565"/>
    </source>
</evidence>
<evidence type="ECO:0000313" key="2">
    <source>
        <dbReference type="WBParaSite" id="nRc.2.0.1.t44515-RA"/>
    </source>
</evidence>
<dbReference type="Proteomes" id="UP000887565">
    <property type="component" value="Unplaced"/>
</dbReference>